<feature type="repeat" description="WD" evidence="1">
    <location>
        <begin position="526"/>
        <end position="548"/>
    </location>
</feature>
<feature type="compositionally biased region" description="Low complexity" evidence="2">
    <location>
        <begin position="1093"/>
        <end position="1110"/>
    </location>
</feature>
<evidence type="ECO:0000313" key="4">
    <source>
        <dbReference type="Proteomes" id="UP000749559"/>
    </source>
</evidence>
<dbReference type="InterPro" id="IPR036322">
    <property type="entry name" value="WD40_repeat_dom_sf"/>
</dbReference>
<feature type="region of interest" description="Disordered" evidence="2">
    <location>
        <begin position="1018"/>
        <end position="1050"/>
    </location>
</feature>
<organism evidence="3 4">
    <name type="scientific">Owenia fusiformis</name>
    <name type="common">Polychaete worm</name>
    <dbReference type="NCBI Taxonomy" id="6347"/>
    <lineage>
        <taxon>Eukaryota</taxon>
        <taxon>Metazoa</taxon>
        <taxon>Spiralia</taxon>
        <taxon>Lophotrochozoa</taxon>
        <taxon>Annelida</taxon>
        <taxon>Polychaeta</taxon>
        <taxon>Sedentaria</taxon>
        <taxon>Canalipalpata</taxon>
        <taxon>Sabellida</taxon>
        <taxon>Oweniida</taxon>
        <taxon>Oweniidae</taxon>
        <taxon>Owenia</taxon>
    </lineage>
</organism>
<dbReference type="PROSITE" id="PS50294">
    <property type="entry name" value="WD_REPEATS_REGION"/>
    <property type="match status" value="3"/>
</dbReference>
<feature type="compositionally biased region" description="Basic and acidic residues" evidence="2">
    <location>
        <begin position="1603"/>
        <end position="1616"/>
    </location>
</feature>
<evidence type="ECO:0000256" key="1">
    <source>
        <dbReference type="PROSITE-ProRule" id="PRU00221"/>
    </source>
</evidence>
<protein>
    <submittedName>
        <fullName evidence="3">Uncharacterized protein</fullName>
    </submittedName>
</protein>
<proteinExistence type="predicted"/>
<feature type="compositionally biased region" description="Polar residues" evidence="2">
    <location>
        <begin position="1355"/>
        <end position="1374"/>
    </location>
</feature>
<accession>A0A8S4P564</accession>
<dbReference type="SMART" id="SM00320">
    <property type="entry name" value="WD40"/>
    <property type="match status" value="5"/>
</dbReference>
<dbReference type="PROSITE" id="PS50082">
    <property type="entry name" value="WD_REPEATS_2"/>
    <property type="match status" value="4"/>
</dbReference>
<dbReference type="InterPro" id="IPR001680">
    <property type="entry name" value="WD40_rpt"/>
</dbReference>
<dbReference type="Gene3D" id="2.130.10.10">
    <property type="entry name" value="YVTN repeat-like/Quinoprotein amine dehydrogenase"/>
    <property type="match status" value="2"/>
</dbReference>
<sequence>MVNYKLKIKRWIDTQADIVDQLQAPDRHNTTITIPHGLQPANTLRHNDLIKCHTYYCGADEDIFVTHHGSGPSNQVSAWHVNPVTKEAKVEHFDVRPNITVLIYITKLKVFVGFCSDLTIRVFDSLKRDFSEISITLCRNSILSLAYNRDTEELYAAGVGCLLRYKLGPKQARDKLALNGKFELTLTRDQWVTMMMVDNKHKRLLALTDDAVFVFNYMTGALTHHLMNRHNHSLTSCCFYKPFDYFITAARDGSLKVWNALVFAQMFEFMGHYEAITGLMTHPTEPILISASHDGSVRMWRLDTFEQYQRLDVGEKVLSMRLLNSHELYFATRTQLRLWKLNMFHTLYSPIQASVHKMQRYQAEGRNSRILVASEDGGVRVLCPSTGCTLTIVYPMPDFPMFHDILMDLKTDRLYALLPSGQVLVLDCSTNPCSACCLLVPESPDEHILSLALVKLDLAVGAQETKYTEHIIFAGHKNGQISLLSASKSEMPHNIQAHHGEVTTLAVSHQLSSSLTSSPIGMYDRLLSGSTDCSVKVWEIRQSQTSQISLCPLKLISLQGTPTYICMLGNILALSHSESSTIFMYELYGKTERDGVMLLDHSKEDDHSADINGLSVCANNRIFATSSQDGLLKIWNWRGELLREMQFDNTLNGASFINTQGDILVGYQNHLHVVPMTNYLPIDALEKMVLMDFPEDPVEDPIPFDHDVQLWFDASTIQKCSASLNTRKLEEEAKAKEAQHVAAGDGLHVTDDNVTVEKEVAEHIPQLSRDLSQIAEEITPALTSDSTAQQTTLESGVKKSKSLSDKIKPKPSRSTGKISKARSEPKVKSTKSLSREYNSYKSEKIQTTKKEERMVELKETVSAENDSVTEMDTKAKDDGDDAKGKEEEIVKEEVKKVEEKPKKFYPIAPDGYIPNSVVRSLLNFKPPPDIIHEQAPWKLKPVPQQNPKHQVHFADSEISSQSSFVAKTLGANKVLQYANGGLLAPLQPNNVNLLPTTLSKKEQEESLHEPLLWDTVDDEEEIEVPTPRETSASSHVLEKDEEAEVETEMSKPRNLKKLVKPYITWKTDQIKIAKRDVKKIDMDFSRVKKTGVGKKAPPGGKGPKAPRTRPVAGIAEEEEEEEQPDKEEEDHLPEYEDIPELIQEIIEQPWFPKGAEPTTKGVTEAFIGIMDNVGVPQHKQLCSYIPRLKNELDLAPELLDQLIDKLREQLKHPVAGIRMTAVRTLEALGLNRREIIMDLLPMLIDDHEEISKAGLQALQTLTGIKDKDSLLHLLQDADVNPPFSSKADEELTDANDPTLKDAQRSRTKPSVKKKARQRNTRLLQDGRQKSGALRLVSSPRTQTGSSKTPADDSKSGPTDATQAQFGSSRTTSFTPGRPGMKKEHPDKSDQAKANAARLQKVRLPQEFVNIDLDSDKDNASVAGSEASRSSVKRAKKKILPHDPAMHKLYSKKKEVNQGTHEDVISSKDSLDSSPKLRRLRSLSSPPKTVNTEFGEFESDSESRGFPAPPNTVQQLNNSLDSNLDTLDRTGDSIGNIVKSKPDDGTLAGDSGNRLSNGRSYSEPGRLYNYDDSSNGSSISENSVLNDSMNSTSDSHAKLAGKVTTKENLRDSQGRKIDSQRRLIDSQGMLIDSQERLIDSEGGLIDTQGQLTISNVPKGNQRMKNRLLENTDTESDAGIGSQKSGDLSNNMNLLKIQDDASVEDSGIGQMSDVSSSYPSYNKTSLINRGIPQLSTVKSVNGMDGHTSPPPENWREFFEHPAVQEHRKMALVKKDFDEGRTHPLTLPPIKYLTETDEKLPAESGLRLLHTVAVDKDVAAHEKAYYVDPMPAKLGVSTRLDDEGNVQYGILNMKWTTGQSSSSGTNSGNSSNRITNFPKVQKVHSPPSIHSGTSKGRSLYNDQVDRHSATSKSFPPVFLPKLQNKPKDGVSVEGKYFNSDCDAYQWDTPLPPPPPKESRMNNEFVRKQHHHYCDYYNLVKKKMHLHTSISRYLNHKATVNKLFKLTMSGDNKQAGVPS</sequence>
<dbReference type="Pfam" id="PF00400">
    <property type="entry name" value="WD40"/>
    <property type="match status" value="4"/>
</dbReference>
<name>A0A8S4P564_OWEFU</name>
<feature type="compositionally biased region" description="Basic and acidic residues" evidence="2">
    <location>
        <begin position="1380"/>
        <end position="1390"/>
    </location>
</feature>
<dbReference type="InterPro" id="IPR015943">
    <property type="entry name" value="WD40/YVTN_repeat-like_dom_sf"/>
</dbReference>
<feature type="repeat" description="WD" evidence="1">
    <location>
        <begin position="227"/>
        <end position="259"/>
    </location>
</feature>
<feature type="repeat" description="WD" evidence="1">
    <location>
        <begin position="604"/>
        <end position="636"/>
    </location>
</feature>
<feature type="region of interest" description="Disordered" evidence="2">
    <location>
        <begin position="780"/>
        <end position="851"/>
    </location>
</feature>
<feature type="compositionally biased region" description="Polar residues" evidence="2">
    <location>
        <begin position="781"/>
        <end position="794"/>
    </location>
</feature>
<feature type="compositionally biased region" description="Low complexity" evidence="2">
    <location>
        <begin position="1515"/>
        <end position="1524"/>
    </location>
</feature>
<feature type="region of interest" description="Disordered" evidence="2">
    <location>
        <begin position="1668"/>
        <end position="1687"/>
    </location>
</feature>
<feature type="region of interest" description="Disordered" evidence="2">
    <location>
        <begin position="1089"/>
        <end position="1132"/>
    </location>
</feature>
<dbReference type="EMBL" id="CAIIXF020000007">
    <property type="protein sequence ID" value="CAH1788528.1"/>
    <property type="molecule type" value="Genomic_DNA"/>
</dbReference>
<dbReference type="OrthoDB" id="6161311at2759"/>
<feature type="region of interest" description="Disordered" evidence="2">
    <location>
        <begin position="1415"/>
        <end position="1435"/>
    </location>
</feature>
<feature type="repeat" description="WD" evidence="1">
    <location>
        <begin position="269"/>
        <end position="310"/>
    </location>
</feature>
<gene>
    <name evidence="3" type="ORF">OFUS_LOCUS14041</name>
</gene>
<feature type="compositionally biased region" description="Basic and acidic residues" evidence="2">
    <location>
        <begin position="1451"/>
        <end position="1470"/>
    </location>
</feature>
<feature type="region of interest" description="Disordered" evidence="2">
    <location>
        <begin position="1281"/>
        <end position="1400"/>
    </location>
</feature>
<feature type="compositionally biased region" description="Polar residues" evidence="2">
    <location>
        <begin position="1338"/>
        <end position="1348"/>
    </location>
</feature>
<feature type="compositionally biased region" description="Low complexity" evidence="2">
    <location>
        <begin position="1853"/>
        <end position="1869"/>
    </location>
</feature>
<dbReference type="Gene3D" id="1.25.10.10">
    <property type="entry name" value="Leucine-rich Repeat Variant"/>
    <property type="match status" value="1"/>
</dbReference>
<feature type="region of interest" description="Disordered" evidence="2">
    <location>
        <begin position="1451"/>
        <end position="1616"/>
    </location>
</feature>
<dbReference type="SUPFAM" id="SSF50978">
    <property type="entry name" value="WD40 repeat-like"/>
    <property type="match status" value="2"/>
</dbReference>
<feature type="compositionally biased region" description="Acidic residues" evidence="2">
    <location>
        <begin position="1115"/>
        <end position="1132"/>
    </location>
</feature>
<dbReference type="InterPro" id="IPR011989">
    <property type="entry name" value="ARM-like"/>
</dbReference>
<feature type="compositionally biased region" description="Basic and acidic residues" evidence="2">
    <location>
        <begin position="841"/>
        <end position="851"/>
    </location>
</feature>
<keyword evidence="1" id="KW-0853">WD repeat</keyword>
<dbReference type="InterPro" id="IPR016024">
    <property type="entry name" value="ARM-type_fold"/>
</dbReference>
<comment type="caution">
    <text evidence="3">The sequence shown here is derived from an EMBL/GenBank/DDBJ whole genome shotgun (WGS) entry which is preliminary data.</text>
</comment>
<feature type="compositionally biased region" description="Basic residues" evidence="2">
    <location>
        <begin position="1305"/>
        <end position="1319"/>
    </location>
</feature>
<feature type="compositionally biased region" description="Polar residues" evidence="2">
    <location>
        <begin position="1583"/>
        <end position="1593"/>
    </location>
</feature>
<feature type="region of interest" description="Disordered" evidence="2">
    <location>
        <begin position="1853"/>
        <end position="1919"/>
    </location>
</feature>
<feature type="compositionally biased region" description="Low complexity" evidence="2">
    <location>
        <begin position="1572"/>
        <end position="1582"/>
    </location>
</feature>
<dbReference type="PANTHER" id="PTHR45532">
    <property type="entry name" value="WD REPEAT-CONTAINING PROTEIN 97"/>
    <property type="match status" value="1"/>
</dbReference>
<dbReference type="Proteomes" id="UP000749559">
    <property type="component" value="Unassembled WGS sequence"/>
</dbReference>
<dbReference type="PANTHER" id="PTHR45532:SF4">
    <property type="entry name" value="WD REPEAT-CONTAINING PROTEIN 55 HOMOLOG"/>
    <property type="match status" value="1"/>
</dbReference>
<evidence type="ECO:0000256" key="2">
    <source>
        <dbReference type="SAM" id="MobiDB-lite"/>
    </source>
</evidence>
<reference evidence="3" key="1">
    <citation type="submission" date="2022-03" db="EMBL/GenBank/DDBJ databases">
        <authorList>
            <person name="Martin C."/>
        </authorList>
    </citation>
    <scope>NUCLEOTIDE SEQUENCE</scope>
</reference>
<feature type="compositionally biased region" description="Polar residues" evidence="2">
    <location>
        <begin position="830"/>
        <end position="840"/>
    </location>
</feature>
<keyword evidence="4" id="KW-1185">Reference proteome</keyword>
<evidence type="ECO:0000313" key="3">
    <source>
        <dbReference type="EMBL" id="CAH1788528.1"/>
    </source>
</evidence>
<dbReference type="SUPFAM" id="SSF48371">
    <property type="entry name" value="ARM repeat"/>
    <property type="match status" value="1"/>
</dbReference>